<dbReference type="EMBL" id="JH711573">
    <property type="protein sequence ID" value="EIW87278.1"/>
    <property type="molecule type" value="Genomic_DNA"/>
</dbReference>
<accession>A0A5M3N7L5</accession>
<reference evidence="2" key="1">
    <citation type="journal article" date="2012" name="Science">
        <title>The Paleozoic origin of enzymatic lignin decomposition reconstructed from 31 fungal genomes.</title>
        <authorList>
            <person name="Floudas D."/>
            <person name="Binder M."/>
            <person name="Riley R."/>
            <person name="Barry K."/>
            <person name="Blanchette R.A."/>
            <person name="Henrissat B."/>
            <person name="Martinez A.T."/>
            <person name="Otillar R."/>
            <person name="Spatafora J.W."/>
            <person name="Yadav J.S."/>
            <person name="Aerts A."/>
            <person name="Benoit I."/>
            <person name="Boyd A."/>
            <person name="Carlson A."/>
            <person name="Copeland A."/>
            <person name="Coutinho P.M."/>
            <person name="de Vries R.P."/>
            <person name="Ferreira P."/>
            <person name="Findley K."/>
            <person name="Foster B."/>
            <person name="Gaskell J."/>
            <person name="Glotzer D."/>
            <person name="Gorecki P."/>
            <person name="Heitman J."/>
            <person name="Hesse C."/>
            <person name="Hori C."/>
            <person name="Igarashi K."/>
            <person name="Jurgens J.A."/>
            <person name="Kallen N."/>
            <person name="Kersten P."/>
            <person name="Kohler A."/>
            <person name="Kuees U."/>
            <person name="Kumar T.K.A."/>
            <person name="Kuo A."/>
            <person name="LaButti K."/>
            <person name="Larrondo L.F."/>
            <person name="Lindquist E."/>
            <person name="Ling A."/>
            <person name="Lombard V."/>
            <person name="Lucas S."/>
            <person name="Lundell T."/>
            <person name="Martin R."/>
            <person name="McLaughlin D.J."/>
            <person name="Morgenstern I."/>
            <person name="Morin E."/>
            <person name="Murat C."/>
            <person name="Nagy L.G."/>
            <person name="Nolan M."/>
            <person name="Ohm R.A."/>
            <person name="Patyshakuliyeva A."/>
            <person name="Rokas A."/>
            <person name="Ruiz-Duenas F.J."/>
            <person name="Sabat G."/>
            <person name="Salamov A."/>
            <person name="Samejima M."/>
            <person name="Schmutz J."/>
            <person name="Slot J.C."/>
            <person name="St John F."/>
            <person name="Stenlid J."/>
            <person name="Sun H."/>
            <person name="Sun S."/>
            <person name="Syed K."/>
            <person name="Tsang A."/>
            <person name="Wiebenga A."/>
            <person name="Young D."/>
            <person name="Pisabarro A."/>
            <person name="Eastwood D.C."/>
            <person name="Martin F."/>
            <person name="Cullen D."/>
            <person name="Grigoriev I.V."/>
            <person name="Hibbett D.S."/>
        </authorList>
    </citation>
    <scope>NUCLEOTIDE SEQUENCE [LARGE SCALE GENOMIC DNA]</scope>
    <source>
        <strain evidence="2">RWD-64-598 SS2</strain>
    </source>
</reference>
<evidence type="ECO:0008006" key="3">
    <source>
        <dbReference type="Google" id="ProtNLM"/>
    </source>
</evidence>
<dbReference type="Proteomes" id="UP000053558">
    <property type="component" value="Unassembled WGS sequence"/>
</dbReference>
<dbReference type="OrthoDB" id="5987198at2759"/>
<evidence type="ECO:0000313" key="2">
    <source>
        <dbReference type="Proteomes" id="UP000053558"/>
    </source>
</evidence>
<evidence type="ECO:0000313" key="1">
    <source>
        <dbReference type="EMBL" id="EIW87278.1"/>
    </source>
</evidence>
<dbReference type="InterPro" id="IPR011009">
    <property type="entry name" value="Kinase-like_dom_sf"/>
</dbReference>
<dbReference type="OMA" id="LETWWAN"/>
<dbReference type="AlphaFoldDB" id="A0A5M3N7L5"/>
<name>A0A5M3N7L5_CONPW</name>
<comment type="caution">
    <text evidence="1">The sequence shown here is derived from an EMBL/GenBank/DDBJ whole genome shotgun (WGS) entry which is preliminary data.</text>
</comment>
<keyword evidence="2" id="KW-1185">Reference proteome</keyword>
<dbReference type="GeneID" id="19208740"/>
<protein>
    <recommendedName>
        <fullName evidence="3">Protein kinase domain-containing protein</fullName>
    </recommendedName>
</protein>
<organism evidence="1 2">
    <name type="scientific">Coniophora puteana (strain RWD-64-598)</name>
    <name type="common">Brown rot fungus</name>
    <dbReference type="NCBI Taxonomy" id="741705"/>
    <lineage>
        <taxon>Eukaryota</taxon>
        <taxon>Fungi</taxon>
        <taxon>Dikarya</taxon>
        <taxon>Basidiomycota</taxon>
        <taxon>Agaricomycotina</taxon>
        <taxon>Agaricomycetes</taxon>
        <taxon>Agaricomycetidae</taxon>
        <taxon>Boletales</taxon>
        <taxon>Coniophorineae</taxon>
        <taxon>Coniophoraceae</taxon>
        <taxon>Coniophora</taxon>
    </lineage>
</organism>
<sequence length="343" mass="39742">MGEDEPYNELSNVELWWVQHYEWLDTQGYQLRPRYAPGWVPSWEKNSKISKYEIEDGVWLPTGHTMDATRKSDGTFVALKRVERDKHPFEEEIAEFLQSDELASDRRNHCVKVVETLELPDRSNIILVMPLLRGYDDPMFQTVGELVDCLQQLFEGCNSCMKTTWLTDCNPRNAMMDAGSMYPSPWHPVDTDRKRNDVMEIVGHYSRTERPPTYYWIDFGISRRFDPSETHPLANPIIGGDKTAPEFQDITGPVNPFPTDVYYVGNLVREEFLQVMDGLEFLEPLIKDMVQDDPSKRPDMNEVVRRFEDIRNGLSYSQLRTGLTYIPIIAAIITRRFSSPSSA</sequence>
<dbReference type="Gene3D" id="1.10.510.10">
    <property type="entry name" value="Transferase(Phosphotransferase) domain 1"/>
    <property type="match status" value="1"/>
</dbReference>
<dbReference type="SUPFAM" id="SSF56112">
    <property type="entry name" value="Protein kinase-like (PK-like)"/>
    <property type="match status" value="1"/>
</dbReference>
<gene>
    <name evidence="1" type="ORF">CONPUDRAFT_69537</name>
</gene>
<dbReference type="RefSeq" id="XP_007762710.1">
    <property type="nucleotide sequence ID" value="XM_007764520.1"/>
</dbReference>
<dbReference type="KEGG" id="cput:CONPUDRAFT_69537"/>
<proteinExistence type="predicted"/>